<organism evidence="4 5">
    <name type="scientific">Halocatena marina</name>
    <dbReference type="NCBI Taxonomy" id="2934937"/>
    <lineage>
        <taxon>Archaea</taxon>
        <taxon>Methanobacteriati</taxon>
        <taxon>Methanobacteriota</taxon>
        <taxon>Stenosarchaea group</taxon>
        <taxon>Halobacteria</taxon>
        <taxon>Halobacteriales</taxon>
        <taxon>Natronomonadaceae</taxon>
        <taxon>Halocatena</taxon>
    </lineage>
</organism>
<gene>
    <name evidence="4" type="ORF">ACFQL7_24700</name>
</gene>
<protein>
    <submittedName>
        <fullName evidence="4">Alpha/beta fold hydrolase</fullName>
    </submittedName>
</protein>
<evidence type="ECO:0000256" key="3">
    <source>
        <dbReference type="SAM" id="MobiDB-lite"/>
    </source>
</evidence>
<keyword evidence="5" id="KW-1185">Reference proteome</keyword>
<accession>A0ABD5YTJ6</accession>
<feature type="region of interest" description="Disordered" evidence="3">
    <location>
        <begin position="34"/>
        <end position="78"/>
    </location>
</feature>
<sequence>MPNQDDLITNIMLYWLNNTIRSSIRYYNEGMGGDWNDGEDWGDEATDWGMSEDTDDSGDSREAAPTDDDGSGSGADWQTKIEVPTAIAIFPNDIVQPPRELAERFFTIERFTAMEHGGHFAALEVPELLEGDIRSFFRSF</sequence>
<dbReference type="PANTHER" id="PTHR21661:SF35">
    <property type="entry name" value="EPOXIDE HYDROLASE"/>
    <property type="match status" value="1"/>
</dbReference>
<reference evidence="4 5" key="1">
    <citation type="journal article" date="2019" name="Int. J. Syst. Evol. Microbiol.">
        <title>The Global Catalogue of Microorganisms (GCM) 10K type strain sequencing project: providing services to taxonomists for standard genome sequencing and annotation.</title>
        <authorList>
            <consortium name="The Broad Institute Genomics Platform"/>
            <consortium name="The Broad Institute Genome Sequencing Center for Infectious Disease"/>
            <person name="Wu L."/>
            <person name="Ma J."/>
        </authorList>
    </citation>
    <scope>NUCLEOTIDE SEQUENCE [LARGE SCALE GENOMIC DNA]</scope>
    <source>
        <strain evidence="4 5">RDMS1</strain>
    </source>
</reference>
<dbReference type="InterPro" id="IPR000639">
    <property type="entry name" value="Epox_hydrolase-like"/>
</dbReference>
<evidence type="ECO:0000313" key="5">
    <source>
        <dbReference type="Proteomes" id="UP001596417"/>
    </source>
</evidence>
<feature type="compositionally biased region" description="Acidic residues" evidence="3">
    <location>
        <begin position="36"/>
        <end position="57"/>
    </location>
</feature>
<comment type="caution">
    <text evidence="4">The sequence shown here is derived from an EMBL/GenBank/DDBJ whole genome shotgun (WGS) entry which is preliminary data.</text>
</comment>
<dbReference type="SUPFAM" id="SSF53474">
    <property type="entry name" value="alpha/beta-Hydrolases"/>
    <property type="match status" value="1"/>
</dbReference>
<name>A0ABD5YTJ6_9EURY</name>
<keyword evidence="2 4" id="KW-0378">Hydrolase</keyword>
<dbReference type="Proteomes" id="UP001596417">
    <property type="component" value="Unassembled WGS sequence"/>
</dbReference>
<dbReference type="GO" id="GO:0016787">
    <property type="term" value="F:hydrolase activity"/>
    <property type="evidence" value="ECO:0007669"/>
    <property type="project" value="UniProtKB-KW"/>
</dbReference>
<dbReference type="InterPro" id="IPR029058">
    <property type="entry name" value="AB_hydrolase_fold"/>
</dbReference>
<evidence type="ECO:0000313" key="4">
    <source>
        <dbReference type="EMBL" id="MFC7192689.1"/>
    </source>
</evidence>
<proteinExistence type="inferred from homology"/>
<evidence type="ECO:0000256" key="2">
    <source>
        <dbReference type="ARBA" id="ARBA00022801"/>
    </source>
</evidence>
<dbReference type="PANTHER" id="PTHR21661">
    <property type="entry name" value="EPOXIDE HYDROLASE 1-RELATED"/>
    <property type="match status" value="1"/>
</dbReference>
<dbReference type="PRINTS" id="PR00412">
    <property type="entry name" value="EPOXHYDRLASE"/>
</dbReference>
<dbReference type="AlphaFoldDB" id="A0ABD5YTJ6"/>
<dbReference type="RefSeq" id="WP_390206800.1">
    <property type="nucleotide sequence ID" value="NZ_JBHTAX010000005.1"/>
</dbReference>
<evidence type="ECO:0000256" key="1">
    <source>
        <dbReference type="ARBA" id="ARBA00010088"/>
    </source>
</evidence>
<comment type="similarity">
    <text evidence="1">Belongs to the peptidase S33 family.</text>
</comment>
<dbReference type="EMBL" id="JBHTAX010000005">
    <property type="protein sequence ID" value="MFC7192689.1"/>
    <property type="molecule type" value="Genomic_DNA"/>
</dbReference>
<dbReference type="Gene3D" id="3.40.50.1820">
    <property type="entry name" value="alpha/beta hydrolase"/>
    <property type="match status" value="1"/>
</dbReference>